<feature type="coiled-coil region" evidence="6">
    <location>
        <begin position="401"/>
        <end position="432"/>
    </location>
</feature>
<dbReference type="InterPro" id="IPR013655">
    <property type="entry name" value="PAS_fold_3"/>
</dbReference>
<evidence type="ECO:0000256" key="4">
    <source>
        <dbReference type="ARBA" id="ARBA00022679"/>
    </source>
</evidence>
<dbReference type="PANTHER" id="PTHR43304">
    <property type="entry name" value="PHYTOCHROME-LIKE PROTEIN CPH1"/>
    <property type="match status" value="1"/>
</dbReference>
<keyword evidence="4" id="KW-0808">Transferase</keyword>
<evidence type="ECO:0000256" key="5">
    <source>
        <dbReference type="ARBA" id="ARBA00022777"/>
    </source>
</evidence>
<proteinExistence type="predicted"/>
<evidence type="ECO:0000256" key="2">
    <source>
        <dbReference type="ARBA" id="ARBA00012438"/>
    </source>
</evidence>
<dbReference type="InterPro" id="IPR001610">
    <property type="entry name" value="PAC"/>
</dbReference>
<dbReference type="InterPro" id="IPR052162">
    <property type="entry name" value="Sensor_kinase/Photoreceptor"/>
</dbReference>
<dbReference type="InterPro" id="IPR003661">
    <property type="entry name" value="HisK_dim/P_dom"/>
</dbReference>
<dbReference type="PANTHER" id="PTHR43304:SF1">
    <property type="entry name" value="PAC DOMAIN-CONTAINING PROTEIN"/>
    <property type="match status" value="1"/>
</dbReference>
<dbReference type="CDD" id="cd00082">
    <property type="entry name" value="HisKA"/>
    <property type="match status" value="1"/>
</dbReference>
<dbReference type="SUPFAM" id="SSF55785">
    <property type="entry name" value="PYP-like sensor domain (PAS domain)"/>
    <property type="match status" value="3"/>
</dbReference>
<dbReference type="Pfam" id="PF00512">
    <property type="entry name" value="HisKA"/>
    <property type="match status" value="1"/>
</dbReference>
<dbReference type="CDD" id="cd00130">
    <property type="entry name" value="PAS"/>
    <property type="match status" value="2"/>
</dbReference>
<evidence type="ECO:0000256" key="3">
    <source>
        <dbReference type="ARBA" id="ARBA00022553"/>
    </source>
</evidence>
<dbReference type="SMART" id="SM00086">
    <property type="entry name" value="PAC"/>
    <property type="match status" value="3"/>
</dbReference>
<dbReference type="PRINTS" id="PR00344">
    <property type="entry name" value="BCTRLSENSOR"/>
</dbReference>
<feature type="domain" description="PAC" evidence="9">
    <location>
        <begin position="218"/>
        <end position="270"/>
    </location>
</feature>
<dbReference type="STRING" id="695939.SAMN00790413_02593"/>
<dbReference type="Proteomes" id="UP000192582">
    <property type="component" value="Unassembled WGS sequence"/>
</dbReference>
<dbReference type="PROSITE" id="PS50112">
    <property type="entry name" value="PAS"/>
    <property type="match status" value="2"/>
</dbReference>
<sequence>MSLFDPGLSPLQDPLDFQALAEVMPQIVWTADPDGGLDYYNGPWFEYTGLTLEETQGWGWAPVLHPDDLQLCLDRWQHAVETGKAYEIEYRFLRAADNTYRWHLGRARPLRNGNGNIIKWIGTCTDIHDQKRALSESAEREQRFRSLVANVPGVVYRCACDADWTMVFISERVEELTGYPAQDFMAPGGRTFAGIIHPDDVERVEEEVNRAVQAGQNYELEYRLQHRSGDVRWVYERGGTAGFAAEGVPWLDGVMVDITARKGAEQERQALLEQVQAERTLLQEVLQQMPNAVWLAEVPSGRLLLGNEGIRQLWGHAFLPAAEIDGYVEYHGFYPDGRPVKPHEWPLARAIETGEVVTEEEIDVLRPDGTLRRASFSAAPIRGPDGRCVAAVVTGTDISERKRAEQAIRDLNNDLERRVERRTRALAESEAALRTFARQLELSNRELQDFAYVASHDLQEPLRKVQAFADRLKSRYAPALGDEGRDYLERMQSAAARMQLLINDLLTLSRVTTRAQPFVPVDLQEITRGVLSDLEVQIERQGAEVRVGALPVVAGDPTQLGQMLQNMIGNALKFRREGVLPVIEVGAEVDGETCRIAVKDNGLGFDEKYLDRIFTPFQRLHGRSAYEGTGMGLTICRKIAERHGGSVTARSLPGEGSTFVVSLPLNPPPSGGTIP</sequence>
<evidence type="ECO:0000313" key="11">
    <source>
        <dbReference type="Proteomes" id="UP000192582"/>
    </source>
</evidence>
<dbReference type="InterPro" id="IPR035965">
    <property type="entry name" value="PAS-like_dom_sf"/>
</dbReference>
<dbReference type="Gene3D" id="3.30.565.10">
    <property type="entry name" value="Histidine kinase-like ATPase, C-terminal domain"/>
    <property type="match status" value="1"/>
</dbReference>
<reference evidence="10 11" key="1">
    <citation type="submission" date="2017-04" db="EMBL/GenBank/DDBJ databases">
        <authorList>
            <person name="Afonso C.L."/>
            <person name="Miller P.J."/>
            <person name="Scott M.A."/>
            <person name="Spackman E."/>
            <person name="Goraichik I."/>
            <person name="Dimitrov K.M."/>
            <person name="Suarez D.L."/>
            <person name="Swayne D.E."/>
        </authorList>
    </citation>
    <scope>NUCLEOTIDE SEQUENCE [LARGE SCALE GENOMIC DNA]</scope>
    <source>
        <strain evidence="10 11">KR-140</strain>
    </source>
</reference>
<dbReference type="InterPro" id="IPR004358">
    <property type="entry name" value="Sig_transdc_His_kin-like_C"/>
</dbReference>
<comment type="catalytic activity">
    <reaction evidence="1">
        <text>ATP + protein L-histidine = ADP + protein N-phospho-L-histidine.</text>
        <dbReference type="EC" id="2.7.13.3"/>
    </reaction>
</comment>
<feature type="coiled-coil region" evidence="6">
    <location>
        <begin position="261"/>
        <end position="288"/>
    </location>
</feature>
<dbReference type="SMART" id="SM00388">
    <property type="entry name" value="HisKA"/>
    <property type="match status" value="1"/>
</dbReference>
<name>A0A1W1VPS7_9DEIO</name>
<organism evidence="10 11">
    <name type="scientific">Deinococcus hopiensis KR-140</name>
    <dbReference type="NCBI Taxonomy" id="695939"/>
    <lineage>
        <taxon>Bacteria</taxon>
        <taxon>Thermotogati</taxon>
        <taxon>Deinococcota</taxon>
        <taxon>Deinococci</taxon>
        <taxon>Deinococcales</taxon>
        <taxon>Deinococcaceae</taxon>
        <taxon>Deinococcus</taxon>
    </lineage>
</organism>
<dbReference type="Pfam" id="PF02518">
    <property type="entry name" value="HATPase_c"/>
    <property type="match status" value="1"/>
</dbReference>
<dbReference type="AlphaFoldDB" id="A0A1W1VPS7"/>
<dbReference type="FunFam" id="3.30.565.10:FF:000006">
    <property type="entry name" value="Sensor histidine kinase WalK"/>
    <property type="match status" value="1"/>
</dbReference>
<dbReference type="PROSITE" id="PS50109">
    <property type="entry name" value="HIS_KIN"/>
    <property type="match status" value="1"/>
</dbReference>
<dbReference type="InterPro" id="IPR036097">
    <property type="entry name" value="HisK_dim/P_sf"/>
</dbReference>
<dbReference type="Gene3D" id="3.30.450.20">
    <property type="entry name" value="PAS domain"/>
    <property type="match status" value="3"/>
</dbReference>
<dbReference type="InterPro" id="IPR005467">
    <property type="entry name" value="His_kinase_dom"/>
</dbReference>
<keyword evidence="11" id="KW-1185">Reference proteome</keyword>
<gene>
    <name evidence="10" type="ORF">SAMN00790413_02593</name>
</gene>
<dbReference type="RefSeq" id="WP_084049828.1">
    <property type="nucleotide sequence ID" value="NZ_FWWU01000009.1"/>
</dbReference>
<dbReference type="GO" id="GO:0000155">
    <property type="term" value="F:phosphorelay sensor kinase activity"/>
    <property type="evidence" value="ECO:0007669"/>
    <property type="project" value="InterPro"/>
</dbReference>
<accession>A0A1W1VPS7</accession>
<dbReference type="InterPro" id="IPR000700">
    <property type="entry name" value="PAS-assoc_C"/>
</dbReference>
<dbReference type="Gene3D" id="1.10.287.130">
    <property type="match status" value="1"/>
</dbReference>
<protein>
    <recommendedName>
        <fullName evidence="2">histidine kinase</fullName>
        <ecNumber evidence="2">2.7.13.3</ecNumber>
    </recommendedName>
</protein>
<feature type="domain" description="Histidine kinase" evidence="7">
    <location>
        <begin position="453"/>
        <end position="667"/>
    </location>
</feature>
<dbReference type="InterPro" id="IPR036890">
    <property type="entry name" value="HATPase_C_sf"/>
</dbReference>
<keyword evidence="6" id="KW-0175">Coiled coil</keyword>
<dbReference type="OrthoDB" id="9815750at2"/>
<evidence type="ECO:0000256" key="6">
    <source>
        <dbReference type="SAM" id="Coils"/>
    </source>
</evidence>
<dbReference type="Pfam" id="PF08447">
    <property type="entry name" value="PAS_3"/>
    <property type="match status" value="2"/>
</dbReference>
<evidence type="ECO:0000256" key="1">
    <source>
        <dbReference type="ARBA" id="ARBA00000085"/>
    </source>
</evidence>
<keyword evidence="3" id="KW-0597">Phosphoprotein</keyword>
<evidence type="ECO:0000259" key="9">
    <source>
        <dbReference type="PROSITE" id="PS50113"/>
    </source>
</evidence>
<dbReference type="FunFam" id="3.30.450.20:FF:000099">
    <property type="entry name" value="Sensory box sensor histidine kinase"/>
    <property type="match status" value="1"/>
</dbReference>
<dbReference type="InterPro" id="IPR013656">
    <property type="entry name" value="PAS_4"/>
</dbReference>
<feature type="domain" description="PAS" evidence="8">
    <location>
        <begin position="13"/>
        <end position="83"/>
    </location>
</feature>
<dbReference type="Pfam" id="PF08448">
    <property type="entry name" value="PAS_4"/>
    <property type="match status" value="1"/>
</dbReference>
<dbReference type="InterPro" id="IPR003594">
    <property type="entry name" value="HATPase_dom"/>
</dbReference>
<feature type="domain" description="PAC" evidence="9">
    <location>
        <begin position="86"/>
        <end position="139"/>
    </location>
</feature>
<evidence type="ECO:0000313" key="10">
    <source>
        <dbReference type="EMBL" id="SMB94914.1"/>
    </source>
</evidence>
<feature type="domain" description="PAC" evidence="9">
    <location>
        <begin position="358"/>
        <end position="410"/>
    </location>
</feature>
<dbReference type="SMART" id="SM00091">
    <property type="entry name" value="PAS"/>
    <property type="match status" value="3"/>
</dbReference>
<feature type="domain" description="PAS" evidence="8">
    <location>
        <begin position="140"/>
        <end position="215"/>
    </location>
</feature>
<evidence type="ECO:0000259" key="8">
    <source>
        <dbReference type="PROSITE" id="PS50112"/>
    </source>
</evidence>
<dbReference type="InterPro" id="IPR000014">
    <property type="entry name" value="PAS"/>
</dbReference>
<dbReference type="EMBL" id="FWWU01000009">
    <property type="protein sequence ID" value="SMB94914.1"/>
    <property type="molecule type" value="Genomic_DNA"/>
</dbReference>
<dbReference type="SMART" id="SM00387">
    <property type="entry name" value="HATPase_c"/>
    <property type="match status" value="1"/>
</dbReference>
<dbReference type="SUPFAM" id="SSF47384">
    <property type="entry name" value="Homodimeric domain of signal transducing histidine kinase"/>
    <property type="match status" value="1"/>
</dbReference>
<dbReference type="EC" id="2.7.13.3" evidence="2"/>
<dbReference type="SUPFAM" id="SSF55874">
    <property type="entry name" value="ATPase domain of HSP90 chaperone/DNA topoisomerase II/histidine kinase"/>
    <property type="match status" value="1"/>
</dbReference>
<evidence type="ECO:0000259" key="7">
    <source>
        <dbReference type="PROSITE" id="PS50109"/>
    </source>
</evidence>
<keyword evidence="5" id="KW-0418">Kinase</keyword>
<dbReference type="NCBIfam" id="TIGR00229">
    <property type="entry name" value="sensory_box"/>
    <property type="match status" value="3"/>
</dbReference>
<dbReference type="PROSITE" id="PS50113">
    <property type="entry name" value="PAC"/>
    <property type="match status" value="3"/>
</dbReference>